<gene>
    <name evidence="1" type="ORF">INT48_009620</name>
</gene>
<dbReference type="Proteomes" id="UP000613177">
    <property type="component" value="Unassembled WGS sequence"/>
</dbReference>
<organism evidence="1 2">
    <name type="scientific">Thamnidium elegans</name>
    <dbReference type="NCBI Taxonomy" id="101142"/>
    <lineage>
        <taxon>Eukaryota</taxon>
        <taxon>Fungi</taxon>
        <taxon>Fungi incertae sedis</taxon>
        <taxon>Mucoromycota</taxon>
        <taxon>Mucoromycotina</taxon>
        <taxon>Mucoromycetes</taxon>
        <taxon>Mucorales</taxon>
        <taxon>Mucorineae</taxon>
        <taxon>Mucoraceae</taxon>
        <taxon>Thamnidium</taxon>
    </lineage>
</organism>
<comment type="caution">
    <text evidence="1">The sequence shown here is derived from an EMBL/GenBank/DDBJ whole genome shotgun (WGS) entry which is preliminary data.</text>
</comment>
<name>A0A8H7W008_9FUNG</name>
<dbReference type="EMBL" id="JAEPRE010000003">
    <property type="protein sequence ID" value="KAG2237682.1"/>
    <property type="molecule type" value="Genomic_DNA"/>
</dbReference>
<evidence type="ECO:0000313" key="1">
    <source>
        <dbReference type="EMBL" id="KAG2237682.1"/>
    </source>
</evidence>
<feature type="non-terminal residue" evidence="1">
    <location>
        <position position="1"/>
    </location>
</feature>
<proteinExistence type="predicted"/>
<evidence type="ECO:0008006" key="3">
    <source>
        <dbReference type="Google" id="ProtNLM"/>
    </source>
</evidence>
<protein>
    <recommendedName>
        <fullName evidence="3">MULE transposase domain-containing protein</fullName>
    </recommendedName>
</protein>
<sequence>TLSQRHTLLCEFLEDYVIQSLKIRQQLSKEEELSRILGTGTTIVIGVNWCPASMKVTCYKDDPSNVVFTFQKQHNHTVGTKEDFCFLPVSKRTKEFIMQKRIEGYECRDVRVSIQRQLNTYIQSNLHIIIGENYNNNYAIIHRDQIIDQNEVYNQYKKIQETAYKKNNDQYDSVHLWMQSLSIEKGYDYYLGSSFSTNFTFAFLRDTQNYRYQKILLYTVVVRHPVTVTGYTVAYCFTTSHGVSPIVPFLKFLKSLRSTNIQKITIDVSNVRLNVINIAFPEARGIKADDVEKITSEFTIKLAIFLNCFGKYTDLIRYLRTYYYLHDSFMRWASCYQPDIYTNMETNNYVESWHNQLKTTYLKRRPNRRVSDVSK</sequence>
<dbReference type="AlphaFoldDB" id="A0A8H7W008"/>
<reference evidence="1" key="1">
    <citation type="submission" date="2021-01" db="EMBL/GenBank/DDBJ databases">
        <title>Metabolic potential, ecology and presence of endohyphal bacteria is reflected in genomic diversity of Mucoromycotina.</title>
        <authorList>
            <person name="Muszewska A."/>
            <person name="Okrasinska A."/>
            <person name="Steczkiewicz K."/>
            <person name="Drgas O."/>
            <person name="Orlowska M."/>
            <person name="Perlinska-Lenart U."/>
            <person name="Aleksandrzak-Piekarczyk T."/>
            <person name="Szatraj K."/>
            <person name="Zielenkiewicz U."/>
            <person name="Pilsyk S."/>
            <person name="Malc E."/>
            <person name="Mieczkowski P."/>
            <person name="Kruszewska J.S."/>
            <person name="Biernat P."/>
            <person name="Pawlowska J."/>
        </authorList>
    </citation>
    <scope>NUCLEOTIDE SEQUENCE</scope>
    <source>
        <strain evidence="1">WA0000018081</strain>
    </source>
</reference>
<keyword evidence="2" id="KW-1185">Reference proteome</keyword>
<accession>A0A8H7W008</accession>
<evidence type="ECO:0000313" key="2">
    <source>
        <dbReference type="Proteomes" id="UP000613177"/>
    </source>
</evidence>